<sequence>MESRRAELGRFLRSRRERITPGEVGLSNSDRRRTPGLRREEVAALADVGVSWYTWLEQGRDIQASAAVLGAVARALRLDPHERRHLFALAGALDPAATAAPAAAAVPPEIFALLGQLDPFPANVQNARSDLLAYNTAYRLLISDLDALPADDRNVAWLTFTHPAWRRSLADWPVTADRVVAQLRAARAGHRDDPAWCELLDRLRDASPEFARRWRAHDIAQPEARYKAYLHPRLGLLRFTHTQLWLGPTSTTRLTTFIPIGADTRTALDRLVASPMSAGRA</sequence>
<dbReference type="RefSeq" id="WP_203994763.1">
    <property type="nucleotide sequence ID" value="NZ_BOPG01000024.1"/>
</dbReference>
<evidence type="ECO:0000259" key="1">
    <source>
        <dbReference type="SMART" id="SM00530"/>
    </source>
</evidence>
<accession>A0A8J3Z7P1</accession>
<dbReference type="Pfam" id="PF13560">
    <property type="entry name" value="HTH_31"/>
    <property type="match status" value="1"/>
</dbReference>
<dbReference type="Gene3D" id="3.30.450.180">
    <property type="match status" value="1"/>
</dbReference>
<evidence type="ECO:0000313" key="3">
    <source>
        <dbReference type="Proteomes" id="UP000612585"/>
    </source>
</evidence>
<name>A0A8J3Z7P1_9ACTN</name>
<evidence type="ECO:0000313" key="2">
    <source>
        <dbReference type="EMBL" id="GIJ56423.1"/>
    </source>
</evidence>
<organism evidence="2 3">
    <name type="scientific">Virgisporangium aurantiacum</name>
    <dbReference type="NCBI Taxonomy" id="175570"/>
    <lineage>
        <taxon>Bacteria</taxon>
        <taxon>Bacillati</taxon>
        <taxon>Actinomycetota</taxon>
        <taxon>Actinomycetes</taxon>
        <taxon>Micromonosporales</taxon>
        <taxon>Micromonosporaceae</taxon>
        <taxon>Virgisporangium</taxon>
    </lineage>
</organism>
<dbReference type="Gene3D" id="1.10.260.40">
    <property type="entry name" value="lambda repressor-like DNA-binding domains"/>
    <property type="match status" value="1"/>
</dbReference>
<dbReference type="CDD" id="cd00093">
    <property type="entry name" value="HTH_XRE"/>
    <property type="match status" value="1"/>
</dbReference>
<dbReference type="InterPro" id="IPR041413">
    <property type="entry name" value="MLTR_LBD"/>
</dbReference>
<dbReference type="Proteomes" id="UP000612585">
    <property type="component" value="Unassembled WGS sequence"/>
</dbReference>
<dbReference type="InterPro" id="IPR001387">
    <property type="entry name" value="Cro/C1-type_HTH"/>
</dbReference>
<dbReference type="Pfam" id="PF17765">
    <property type="entry name" value="MLTR_LBD"/>
    <property type="match status" value="1"/>
</dbReference>
<dbReference type="PANTHER" id="PTHR35010">
    <property type="entry name" value="BLL4672 PROTEIN-RELATED"/>
    <property type="match status" value="1"/>
</dbReference>
<dbReference type="SUPFAM" id="SSF47413">
    <property type="entry name" value="lambda repressor-like DNA-binding domains"/>
    <property type="match status" value="1"/>
</dbReference>
<dbReference type="PANTHER" id="PTHR35010:SF2">
    <property type="entry name" value="BLL4672 PROTEIN"/>
    <property type="match status" value="1"/>
</dbReference>
<dbReference type="InterPro" id="IPR010982">
    <property type="entry name" value="Lambda_DNA-bd_dom_sf"/>
</dbReference>
<dbReference type="EMBL" id="BOPG01000024">
    <property type="protein sequence ID" value="GIJ56423.1"/>
    <property type="molecule type" value="Genomic_DNA"/>
</dbReference>
<dbReference type="SMART" id="SM00530">
    <property type="entry name" value="HTH_XRE"/>
    <property type="match status" value="1"/>
</dbReference>
<dbReference type="GO" id="GO:0003677">
    <property type="term" value="F:DNA binding"/>
    <property type="evidence" value="ECO:0007669"/>
    <property type="project" value="UniProtKB-KW"/>
</dbReference>
<keyword evidence="2" id="KW-0238">DNA-binding</keyword>
<gene>
    <name evidence="2" type="ORF">Vau01_039390</name>
</gene>
<comment type="caution">
    <text evidence="2">The sequence shown here is derived from an EMBL/GenBank/DDBJ whole genome shotgun (WGS) entry which is preliminary data.</text>
</comment>
<dbReference type="AlphaFoldDB" id="A0A8J3Z7P1"/>
<reference evidence="2" key="1">
    <citation type="submission" date="2021-01" db="EMBL/GenBank/DDBJ databases">
        <title>Whole genome shotgun sequence of Virgisporangium aurantiacum NBRC 16421.</title>
        <authorList>
            <person name="Komaki H."/>
            <person name="Tamura T."/>
        </authorList>
    </citation>
    <scope>NUCLEOTIDE SEQUENCE</scope>
    <source>
        <strain evidence="2">NBRC 16421</strain>
    </source>
</reference>
<proteinExistence type="predicted"/>
<keyword evidence="3" id="KW-1185">Reference proteome</keyword>
<feature type="domain" description="HTH cro/C1-type" evidence="1">
    <location>
        <begin position="11"/>
        <end position="83"/>
    </location>
</feature>
<protein>
    <submittedName>
        <fullName evidence="2">DNA-binding protein</fullName>
    </submittedName>
</protein>